<keyword evidence="3 7" id="KW-1134">Transmembrane beta strand</keyword>
<dbReference type="InterPro" id="IPR023997">
    <property type="entry name" value="TonB-dep_OMP_SusC/RagA_CS"/>
</dbReference>
<dbReference type="FunFam" id="2.60.40.1120:FF:000003">
    <property type="entry name" value="Outer membrane protein Omp121"/>
    <property type="match status" value="1"/>
</dbReference>
<dbReference type="Pfam" id="PF13715">
    <property type="entry name" value="CarbopepD_reg_2"/>
    <property type="match status" value="1"/>
</dbReference>
<dbReference type="Gene3D" id="2.60.40.1120">
    <property type="entry name" value="Carboxypeptidase-like, regulatory domain"/>
    <property type="match status" value="1"/>
</dbReference>
<dbReference type="GO" id="GO:0009279">
    <property type="term" value="C:cell outer membrane"/>
    <property type="evidence" value="ECO:0007669"/>
    <property type="project" value="UniProtKB-SubCell"/>
</dbReference>
<dbReference type="SUPFAM" id="SSF56935">
    <property type="entry name" value="Porins"/>
    <property type="match status" value="1"/>
</dbReference>
<dbReference type="NCBIfam" id="TIGR04056">
    <property type="entry name" value="OMP_RagA_SusC"/>
    <property type="match status" value="1"/>
</dbReference>
<reference evidence="10" key="1">
    <citation type="submission" date="2022-11" db="EMBL/GenBank/DDBJ databases">
        <title>Marilongibacter aestuarii gen. nov., sp. nov., isolated from tidal flat sediment.</title>
        <authorList>
            <person name="Jiayan W."/>
        </authorList>
    </citation>
    <scope>NUCLEOTIDE SEQUENCE</scope>
    <source>
        <strain evidence="10">Z1-6</strain>
    </source>
</reference>
<sequence>MKKIDCESIWEMLFSKTLKLLLVMKLTVFLTFISVLSVIAGETYSQSKRLTLDMSEASVQDVLAEIEEQSEFYFLYSEKIIDVKRIVSVDIENKDIETVLNKIFDGTDVVHVIKDKIIVLSSPEMVKESSDGIGEQKTIKGKVTDANGESLPGVTVLFKGTTSGTVTDIDGNYTIPAVEEGTILVYSFVGMKTQEMEVGNQTVINVTLTVDAIGIEEVVAIGYGYQKKSDLTGAVVSVSSDDMNMGGTVSNAAQALQGRTAGVLVTQNSKAPGGSVSIRIRGSNSISSNNEPLYVVDGFPTSNGADINPNDIESMQILKDASATAIYGARGANGVILITTKRGKTGENQITYNGYTGTQKVINPFDMINGKQYMELSNALYQEIEGQENQEYAVYTQSQLQSNVNTNWIEETTRTGIVQDHNLQFKGGSENTKVLTSLGYFDQKGVMKNTDFSRVSGRLNVDQVVNKYIKAGATVFAQRENSNFQIYGGNILSQNVLLGILTYDPTVPAINEDGTYGRPPGGRGDNPLANLMERTNDMTKDKFNGNVFLEIEPVKNLTVRVNGGIELIHTFQGKYLPRSTYQGSIDNGVASRNEYSSLNQLLDAIVNYRTTINDDHSLSAMGGYSYQKFGYQSESIGVKGFSTDLFSYHNVGAASTITGVSSYRRESLLVSFFGRFNYSYKDKYLATFTLRGDGSSRFGSDQRWGTFPSGSLAWRLDQEPFIQDLDLFSNLKFRVGYGKTGNDQVGEYASYALMSNTHLTFDAMTNTAGTHLNPNTPENPSLKWETTAQYNMGLDMGFFNSRLGVSIDAYKKNTSDLLIRKNLPTYSGFFVVQTNVGEIENKGFELELNSINTTGAFEWETRFNFALNRNKVVSLGGESEIYITSSKPVGNVSEEQFAVIREGEPLGSLFGYVYDGVLQEGETYTPQPNAKPGDPKYLDISGPEGVPDGEITSDDRTIIGSAQPDFIWGLTNDFKYKNFDLSIFFHGSVGNDLLNMSRMNLEWKRTTDALDRWTPTNTDTDLPRNGFYYAQYGGYINSHFIEDASFVRLKNITLGYTVPSSLKFVNSLRLYVAAENLLTITDYSGWDPEVDTKGYEAKGSQTANAGAGLDFNSYPSMRSFSVGLNVTF</sequence>
<evidence type="ECO:0000313" key="10">
    <source>
        <dbReference type="EMBL" id="MCY1721810.1"/>
    </source>
</evidence>
<dbReference type="InterPro" id="IPR023996">
    <property type="entry name" value="TonB-dep_OMP_SusC/RagA"/>
</dbReference>
<evidence type="ECO:0000256" key="7">
    <source>
        <dbReference type="PROSITE-ProRule" id="PRU01360"/>
    </source>
</evidence>
<organism evidence="10 11">
    <name type="scientific">Draconibacterium aestuarii</name>
    <dbReference type="NCBI Taxonomy" id="2998507"/>
    <lineage>
        <taxon>Bacteria</taxon>
        <taxon>Pseudomonadati</taxon>
        <taxon>Bacteroidota</taxon>
        <taxon>Bacteroidia</taxon>
        <taxon>Marinilabiliales</taxon>
        <taxon>Prolixibacteraceae</taxon>
        <taxon>Draconibacterium</taxon>
    </lineage>
</organism>
<feature type="transmembrane region" description="Helical" evidence="8">
    <location>
        <begin position="20"/>
        <end position="40"/>
    </location>
</feature>
<dbReference type="InterPro" id="IPR039426">
    <property type="entry name" value="TonB-dep_rcpt-like"/>
</dbReference>
<keyword evidence="10" id="KW-0675">Receptor</keyword>
<protein>
    <submittedName>
        <fullName evidence="10">TonB-dependent receptor</fullName>
    </submittedName>
</protein>
<dbReference type="SUPFAM" id="SSF49464">
    <property type="entry name" value="Carboxypeptidase regulatory domain-like"/>
    <property type="match status" value="1"/>
</dbReference>
<proteinExistence type="inferred from homology"/>
<comment type="subcellular location">
    <subcellularLocation>
        <location evidence="1 7">Cell outer membrane</location>
        <topology evidence="1 7">Multi-pass membrane protein</topology>
    </subcellularLocation>
</comment>
<evidence type="ECO:0000256" key="1">
    <source>
        <dbReference type="ARBA" id="ARBA00004571"/>
    </source>
</evidence>
<name>A0A9X3F7I0_9BACT</name>
<dbReference type="PROSITE" id="PS52016">
    <property type="entry name" value="TONB_DEPENDENT_REC_3"/>
    <property type="match status" value="1"/>
</dbReference>
<dbReference type="Pfam" id="PF07715">
    <property type="entry name" value="Plug"/>
    <property type="match status" value="1"/>
</dbReference>
<evidence type="ECO:0000259" key="9">
    <source>
        <dbReference type="SMART" id="SM00965"/>
    </source>
</evidence>
<evidence type="ECO:0000256" key="2">
    <source>
        <dbReference type="ARBA" id="ARBA00022448"/>
    </source>
</evidence>
<dbReference type="InterPro" id="IPR008969">
    <property type="entry name" value="CarboxyPept-like_regulatory"/>
</dbReference>
<evidence type="ECO:0000256" key="3">
    <source>
        <dbReference type="ARBA" id="ARBA00022452"/>
    </source>
</evidence>
<keyword evidence="8" id="KW-1133">Transmembrane helix</keyword>
<dbReference type="InterPro" id="IPR011662">
    <property type="entry name" value="Secretin/TonB_short_N"/>
</dbReference>
<accession>A0A9X3F7I0</accession>
<dbReference type="Gene3D" id="2.170.130.10">
    <property type="entry name" value="TonB-dependent receptor, plug domain"/>
    <property type="match status" value="1"/>
</dbReference>
<dbReference type="InterPro" id="IPR037066">
    <property type="entry name" value="Plug_dom_sf"/>
</dbReference>
<dbReference type="FunFam" id="2.170.130.10:FF:000008">
    <property type="entry name" value="SusC/RagA family TonB-linked outer membrane protein"/>
    <property type="match status" value="1"/>
</dbReference>
<evidence type="ECO:0000313" key="11">
    <source>
        <dbReference type="Proteomes" id="UP001145087"/>
    </source>
</evidence>
<evidence type="ECO:0000256" key="6">
    <source>
        <dbReference type="ARBA" id="ARBA00023237"/>
    </source>
</evidence>
<keyword evidence="6 7" id="KW-0998">Cell outer membrane</keyword>
<evidence type="ECO:0000256" key="4">
    <source>
        <dbReference type="ARBA" id="ARBA00022692"/>
    </source>
</evidence>
<keyword evidence="11" id="KW-1185">Reference proteome</keyword>
<dbReference type="AlphaFoldDB" id="A0A9X3F7I0"/>
<dbReference type="InterPro" id="IPR036942">
    <property type="entry name" value="Beta-barrel_TonB_sf"/>
</dbReference>
<dbReference type="Proteomes" id="UP001145087">
    <property type="component" value="Unassembled WGS sequence"/>
</dbReference>
<evidence type="ECO:0000256" key="8">
    <source>
        <dbReference type="SAM" id="Phobius"/>
    </source>
</evidence>
<dbReference type="Gene3D" id="2.40.170.20">
    <property type="entry name" value="TonB-dependent receptor, beta-barrel domain"/>
    <property type="match status" value="1"/>
</dbReference>
<dbReference type="EMBL" id="JAPOHD010000029">
    <property type="protein sequence ID" value="MCY1721810.1"/>
    <property type="molecule type" value="Genomic_DNA"/>
</dbReference>
<comment type="caution">
    <text evidence="10">The sequence shown here is derived from an EMBL/GenBank/DDBJ whole genome shotgun (WGS) entry which is preliminary data.</text>
</comment>
<dbReference type="SMART" id="SM00965">
    <property type="entry name" value="STN"/>
    <property type="match status" value="1"/>
</dbReference>
<feature type="domain" description="Secretin/TonB short N-terminal" evidence="9">
    <location>
        <begin position="72"/>
        <end position="123"/>
    </location>
</feature>
<keyword evidence="4 7" id="KW-0812">Transmembrane</keyword>
<comment type="similarity">
    <text evidence="7">Belongs to the TonB-dependent receptor family.</text>
</comment>
<keyword evidence="5 7" id="KW-0472">Membrane</keyword>
<gene>
    <name evidence="10" type="ORF">OU798_15760</name>
</gene>
<evidence type="ECO:0000256" key="5">
    <source>
        <dbReference type="ARBA" id="ARBA00023136"/>
    </source>
</evidence>
<dbReference type="NCBIfam" id="TIGR04057">
    <property type="entry name" value="SusC_RagA_signa"/>
    <property type="match status" value="1"/>
</dbReference>
<keyword evidence="2 7" id="KW-0813">Transport</keyword>
<dbReference type="InterPro" id="IPR012910">
    <property type="entry name" value="Plug_dom"/>
</dbReference>
<dbReference type="Pfam" id="PF07660">
    <property type="entry name" value="STN"/>
    <property type="match status" value="1"/>
</dbReference>